<dbReference type="Pfam" id="PF13855">
    <property type="entry name" value="LRR_8"/>
    <property type="match status" value="1"/>
</dbReference>
<evidence type="ECO:0000313" key="4">
    <source>
        <dbReference type="Proteomes" id="UP001209570"/>
    </source>
</evidence>
<keyword evidence="2" id="KW-0677">Repeat</keyword>
<comment type="caution">
    <text evidence="3">The sequence shown here is derived from an EMBL/GenBank/DDBJ whole genome shotgun (WGS) entry which is preliminary data.</text>
</comment>
<dbReference type="SUPFAM" id="SSF56112">
    <property type="entry name" value="Protein kinase-like (PK-like)"/>
    <property type="match status" value="1"/>
</dbReference>
<dbReference type="EMBL" id="JAKCXM010000014">
    <property type="protein sequence ID" value="KAJ0408113.1"/>
    <property type="molecule type" value="Genomic_DNA"/>
</dbReference>
<protein>
    <recommendedName>
        <fullName evidence="5">TKL protein kinase</fullName>
    </recommendedName>
</protein>
<dbReference type="PROSITE" id="PS51450">
    <property type="entry name" value="LRR"/>
    <property type="match status" value="1"/>
</dbReference>
<keyword evidence="1" id="KW-0433">Leucine-rich repeat</keyword>
<dbReference type="InterPro" id="IPR003591">
    <property type="entry name" value="Leu-rich_rpt_typical-subtyp"/>
</dbReference>
<dbReference type="InterPro" id="IPR011009">
    <property type="entry name" value="Kinase-like_dom_sf"/>
</dbReference>
<dbReference type="InterPro" id="IPR001611">
    <property type="entry name" value="Leu-rich_rpt"/>
</dbReference>
<dbReference type="Proteomes" id="UP001209570">
    <property type="component" value="Unassembled WGS sequence"/>
</dbReference>
<dbReference type="PANTHER" id="PTHR45617">
    <property type="entry name" value="LEUCINE RICH REPEAT FAMILY PROTEIN"/>
    <property type="match status" value="1"/>
</dbReference>
<dbReference type="InterPro" id="IPR032675">
    <property type="entry name" value="LRR_dom_sf"/>
</dbReference>
<reference evidence="3" key="1">
    <citation type="submission" date="2021-12" db="EMBL/GenBank/DDBJ databases">
        <title>Prjna785345.</title>
        <authorList>
            <person name="Rujirawat T."/>
            <person name="Krajaejun T."/>
        </authorList>
    </citation>
    <scope>NUCLEOTIDE SEQUENCE</scope>
    <source>
        <strain evidence="3">Pi057C3</strain>
    </source>
</reference>
<dbReference type="SUPFAM" id="SSF52058">
    <property type="entry name" value="L domain-like"/>
    <property type="match status" value="1"/>
</dbReference>
<organism evidence="3 4">
    <name type="scientific">Pythium insidiosum</name>
    <name type="common">Pythiosis disease agent</name>
    <dbReference type="NCBI Taxonomy" id="114742"/>
    <lineage>
        <taxon>Eukaryota</taxon>
        <taxon>Sar</taxon>
        <taxon>Stramenopiles</taxon>
        <taxon>Oomycota</taxon>
        <taxon>Peronosporomycetes</taxon>
        <taxon>Pythiales</taxon>
        <taxon>Pythiaceae</taxon>
        <taxon>Pythium</taxon>
    </lineage>
</organism>
<proteinExistence type="predicted"/>
<evidence type="ECO:0000256" key="1">
    <source>
        <dbReference type="ARBA" id="ARBA00022614"/>
    </source>
</evidence>
<dbReference type="AlphaFoldDB" id="A0AAD5QE75"/>
<name>A0AAD5QE75_PYTIN</name>
<evidence type="ECO:0000256" key="2">
    <source>
        <dbReference type="ARBA" id="ARBA00022737"/>
    </source>
</evidence>
<evidence type="ECO:0000313" key="3">
    <source>
        <dbReference type="EMBL" id="KAJ0408113.1"/>
    </source>
</evidence>
<gene>
    <name evidence="3" type="ORF">P43SY_002083</name>
</gene>
<sequence length="348" mass="38937">MSASEFANAVCTRVDRNTLTTNCFSACGSKFPLCVNYAARPSNESLKEGDGNYYYQGCAYTKMKTCVSEVGPNACELQCLQAKNEKNEEWIMDVAPPQADRAETSLFLYVDKLKLPPSLRHLKIVGTTELTRKVPLAFASDAFASGSGLQNMTILDVSVESINNNIFPTNLTRLVIQRTQLKVFEPLGNRRLPELRSLDLSENSLEAIPPVVFELESLKELHLQHNSIKDAYLTSSQVSFLRKLDVLDLKVSDDPAENCETALNVTPVIAQLRHPQLLSVLGLMWEDMHTMSVVSEFMNRGTLEEFLLAPDNGLTWRNFKKKAAHDITYDPSMRPSAQYVTAMLQHLP</sequence>
<keyword evidence="4" id="KW-1185">Reference proteome</keyword>
<dbReference type="Gene3D" id="3.80.10.10">
    <property type="entry name" value="Ribonuclease Inhibitor"/>
    <property type="match status" value="1"/>
</dbReference>
<dbReference type="SMART" id="SM00369">
    <property type="entry name" value="LRR_TYP"/>
    <property type="match status" value="1"/>
</dbReference>
<evidence type="ECO:0008006" key="5">
    <source>
        <dbReference type="Google" id="ProtNLM"/>
    </source>
</evidence>
<accession>A0AAD5QE75</accession>